<dbReference type="EMBL" id="CP045897">
    <property type="protein sequence ID" value="QQP51488.1"/>
    <property type="molecule type" value="Genomic_DNA"/>
</dbReference>
<gene>
    <name evidence="1" type="ORF">FKW44_012869</name>
</gene>
<evidence type="ECO:0000313" key="1">
    <source>
        <dbReference type="EMBL" id="QQP51488.1"/>
    </source>
</evidence>
<reference evidence="2" key="1">
    <citation type="submission" date="2021-01" db="EMBL/GenBank/DDBJ databases">
        <title>Caligus Genome Assembly.</title>
        <authorList>
            <person name="Gallardo-Escarate C."/>
        </authorList>
    </citation>
    <scope>NUCLEOTIDE SEQUENCE [LARGE SCALE GENOMIC DNA]</scope>
</reference>
<evidence type="ECO:0000313" key="2">
    <source>
        <dbReference type="Proteomes" id="UP000595437"/>
    </source>
</evidence>
<dbReference type="AlphaFoldDB" id="A0A7T8K9U9"/>
<keyword evidence="2" id="KW-1185">Reference proteome</keyword>
<name>A0A7T8K9U9_CALRO</name>
<sequence>MCPENRQAQANISFSRSKMNERVEELSRDLHSQLKEKIKFFVASPLLLTRALM</sequence>
<organism evidence="1 2">
    <name type="scientific">Caligus rogercresseyi</name>
    <name type="common">Sea louse</name>
    <dbReference type="NCBI Taxonomy" id="217165"/>
    <lineage>
        <taxon>Eukaryota</taxon>
        <taxon>Metazoa</taxon>
        <taxon>Ecdysozoa</taxon>
        <taxon>Arthropoda</taxon>
        <taxon>Crustacea</taxon>
        <taxon>Multicrustacea</taxon>
        <taxon>Hexanauplia</taxon>
        <taxon>Copepoda</taxon>
        <taxon>Siphonostomatoida</taxon>
        <taxon>Caligidae</taxon>
        <taxon>Caligus</taxon>
    </lineage>
</organism>
<protein>
    <submittedName>
        <fullName evidence="1">Uncharacterized protein</fullName>
    </submittedName>
</protein>
<proteinExistence type="predicted"/>
<accession>A0A7T8K9U9</accession>
<dbReference type="Proteomes" id="UP000595437">
    <property type="component" value="Chromosome 8"/>
</dbReference>